<comment type="PTM">
    <text evidence="15">Binds 2 heme C groups per subunit.</text>
</comment>
<feature type="binding site" description="covalent" evidence="15">
    <location>
        <position position="82"/>
    </location>
    <ligand>
        <name>heme c</name>
        <dbReference type="ChEBI" id="CHEBI:61717"/>
        <label>1</label>
    </ligand>
</feature>
<dbReference type="SUPFAM" id="SSF48695">
    <property type="entry name" value="Multiheme cytochromes"/>
    <property type="match status" value="1"/>
</dbReference>
<dbReference type="Gene3D" id="1.10.1130.10">
    <property type="entry name" value="Flavocytochrome C3, Chain A"/>
    <property type="match status" value="1"/>
</dbReference>
<dbReference type="AlphaFoldDB" id="A0A0W7WF40"/>
<proteinExistence type="inferred from homology"/>
<dbReference type="GO" id="GO:0046872">
    <property type="term" value="F:metal ion binding"/>
    <property type="evidence" value="ECO:0007669"/>
    <property type="project" value="UniProtKB-KW"/>
</dbReference>
<comment type="similarity">
    <text evidence="3 14">Belongs to the NapB family.</text>
</comment>
<evidence type="ECO:0000256" key="10">
    <source>
        <dbReference type="ARBA" id="ARBA00022764"/>
    </source>
</evidence>
<feature type="binding site" description="axial binding residue" evidence="16">
    <location>
        <position position="126"/>
    </location>
    <ligand>
        <name>heme c</name>
        <dbReference type="ChEBI" id="CHEBI:61717"/>
        <label>2</label>
    </ligand>
    <ligandPart>
        <name>Fe</name>
        <dbReference type="ChEBI" id="CHEBI:18248"/>
    </ligandPart>
</feature>
<comment type="caution">
    <text evidence="18">The sequence shown here is derived from an EMBL/GenBank/DDBJ whole genome shotgun (WGS) entry which is preliminary data.</text>
</comment>
<protein>
    <recommendedName>
        <fullName evidence="5 14">Periplasmic nitrate reductase, electron transfer subunit</fullName>
    </recommendedName>
    <alternativeName>
        <fullName evidence="13 14">Diheme cytochrome c NapB</fullName>
    </alternativeName>
</protein>
<organism evidence="18 19">
    <name type="scientific">Pseudoponticoccus marisrubri</name>
    <dbReference type="NCBI Taxonomy" id="1685382"/>
    <lineage>
        <taxon>Bacteria</taxon>
        <taxon>Pseudomonadati</taxon>
        <taxon>Pseudomonadota</taxon>
        <taxon>Alphaproteobacteria</taxon>
        <taxon>Rhodobacterales</taxon>
        <taxon>Roseobacteraceae</taxon>
        <taxon>Pseudoponticoccus</taxon>
    </lineage>
</organism>
<name>A0A0W7WF40_9RHOB</name>
<feature type="binding site" description="axial binding residue" evidence="16">
    <location>
        <position position="68"/>
    </location>
    <ligand>
        <name>heme c</name>
        <dbReference type="ChEBI" id="CHEBI:61717"/>
        <label>1</label>
    </ligand>
    <ligandPart>
        <name>Fe</name>
        <dbReference type="ChEBI" id="CHEBI:18248"/>
    </ligandPart>
</feature>
<evidence type="ECO:0000256" key="11">
    <source>
        <dbReference type="ARBA" id="ARBA00022982"/>
    </source>
</evidence>
<evidence type="ECO:0000256" key="17">
    <source>
        <dbReference type="SAM" id="SignalP"/>
    </source>
</evidence>
<evidence type="ECO:0000256" key="12">
    <source>
        <dbReference type="ARBA" id="ARBA00023004"/>
    </source>
</evidence>
<comment type="subunit">
    <text evidence="4 14">Component of the periplasmic nitrate reductase NapAB complex composed of NapA and NapB.</text>
</comment>
<dbReference type="FunFam" id="1.10.1130.10:FF:000001">
    <property type="entry name" value="Periplasmic nitrate reductase, electron transfer subunit"/>
    <property type="match status" value="1"/>
</dbReference>
<feature type="binding site" description="covalent" evidence="15">
    <location>
        <position position="122"/>
    </location>
    <ligand>
        <name>heme c</name>
        <dbReference type="ChEBI" id="CHEBI:61717"/>
        <label>2</label>
    </ligand>
</feature>
<dbReference type="PANTHER" id="PTHR38604:SF1">
    <property type="entry name" value="PERIPLASMIC NITRATE REDUCTASE, ELECTRON TRANSFER SUBUNIT"/>
    <property type="match status" value="1"/>
</dbReference>
<evidence type="ECO:0000256" key="13">
    <source>
        <dbReference type="ARBA" id="ARBA00031832"/>
    </source>
</evidence>
<keyword evidence="11 14" id="KW-0249">Electron transport</keyword>
<keyword evidence="10 14" id="KW-0574">Periplasm</keyword>
<keyword evidence="12 16" id="KW-0408">Iron</keyword>
<feature type="binding site" description="covalent" evidence="15">
    <location>
        <position position="125"/>
    </location>
    <ligand>
        <name>heme c</name>
        <dbReference type="ChEBI" id="CHEBI:61717"/>
        <label>2</label>
    </ligand>
</feature>
<evidence type="ECO:0000256" key="14">
    <source>
        <dbReference type="PIRNR" id="PIRNR006105"/>
    </source>
</evidence>
<keyword evidence="7 15" id="KW-0349">Heme</keyword>
<evidence type="ECO:0000256" key="9">
    <source>
        <dbReference type="ARBA" id="ARBA00022729"/>
    </source>
</evidence>
<feature type="signal peptide" evidence="17">
    <location>
        <begin position="1"/>
        <end position="22"/>
    </location>
</feature>
<keyword evidence="19" id="KW-1185">Reference proteome</keyword>
<feature type="binding site" description="axial binding residue" evidence="16">
    <location>
        <position position="86"/>
    </location>
    <ligand>
        <name>heme c</name>
        <dbReference type="ChEBI" id="CHEBI:61717"/>
        <label>1</label>
    </ligand>
    <ligandPart>
        <name>Fe</name>
        <dbReference type="ChEBI" id="CHEBI:18248"/>
    </ligandPart>
</feature>
<comment type="subcellular location">
    <subcellularLocation>
        <location evidence="2 14">Periplasm</location>
    </subcellularLocation>
</comment>
<evidence type="ECO:0000256" key="3">
    <source>
        <dbReference type="ARBA" id="ARBA00007368"/>
    </source>
</evidence>
<dbReference type="InterPro" id="IPR005591">
    <property type="entry name" value="NapB"/>
</dbReference>
<keyword evidence="9 17" id="KW-0732">Signal</keyword>
<evidence type="ECO:0000256" key="5">
    <source>
        <dbReference type="ARBA" id="ARBA00013773"/>
    </source>
</evidence>
<evidence type="ECO:0000256" key="4">
    <source>
        <dbReference type="ARBA" id="ARBA00011752"/>
    </source>
</evidence>
<evidence type="ECO:0000313" key="19">
    <source>
        <dbReference type="Proteomes" id="UP000054396"/>
    </source>
</evidence>
<dbReference type="Proteomes" id="UP000054396">
    <property type="component" value="Unassembled WGS sequence"/>
</dbReference>
<feature type="binding site" description="axial binding residue" evidence="16">
    <location>
        <position position="103"/>
    </location>
    <ligand>
        <name>heme c</name>
        <dbReference type="ChEBI" id="CHEBI:61717"/>
        <label>2</label>
    </ligand>
    <ligandPart>
        <name>Fe</name>
        <dbReference type="ChEBI" id="CHEBI:18248"/>
    </ligandPart>
</feature>
<dbReference type="Pfam" id="PF03892">
    <property type="entry name" value="NapB"/>
    <property type="match status" value="1"/>
</dbReference>
<feature type="chain" id="PRO_5006936232" description="Periplasmic nitrate reductase, electron transfer subunit" evidence="17">
    <location>
        <begin position="23"/>
        <end position="152"/>
    </location>
</feature>
<sequence length="152" mass="17143">MMRYTGLKLAVLACLVGGLAAAQSMNNISTLRATDPPEDEMPPRMRPFVDTDLREARNYPEQPPLIPHDVEGYEVSRNYNKCLSCHARAATGRSQAPMVSVTHYIDRHGQVLASVSPRRYFCNQCHVPQRPDEPMVTNTFIDIDTLLTMPRE</sequence>
<evidence type="ECO:0000256" key="8">
    <source>
        <dbReference type="ARBA" id="ARBA00022723"/>
    </source>
</evidence>
<dbReference type="GO" id="GO:0042597">
    <property type="term" value="C:periplasmic space"/>
    <property type="evidence" value="ECO:0007669"/>
    <property type="project" value="UniProtKB-SubCell"/>
</dbReference>
<evidence type="ECO:0000256" key="15">
    <source>
        <dbReference type="PIRSR" id="PIRSR006105-1"/>
    </source>
</evidence>
<dbReference type="PIRSF" id="PIRSF006105">
    <property type="entry name" value="NapB"/>
    <property type="match status" value="1"/>
</dbReference>
<evidence type="ECO:0000256" key="16">
    <source>
        <dbReference type="PIRSR" id="PIRSR006105-2"/>
    </source>
</evidence>
<gene>
    <name evidence="18" type="ORF">AVJ23_19175</name>
</gene>
<evidence type="ECO:0000256" key="2">
    <source>
        <dbReference type="ARBA" id="ARBA00004418"/>
    </source>
</evidence>
<evidence type="ECO:0000256" key="6">
    <source>
        <dbReference type="ARBA" id="ARBA00022448"/>
    </source>
</evidence>
<dbReference type="EMBL" id="LPXO01000016">
    <property type="protein sequence ID" value="KUF09197.1"/>
    <property type="molecule type" value="Genomic_DNA"/>
</dbReference>
<dbReference type="STRING" id="1685382.AVJ23_19175"/>
<comment type="function">
    <text evidence="1">Electron transfer subunit of the periplasmic nitrate reductase complex NapAB. Receives electrons from the membrane-anchored tetraheme c-type NapC protein and transfers these to NapA subunit, thus allowing electron flow between membrane and periplasm. Essential for periplasmic nitrate reduction with nitrate as the terminal electron acceptor.</text>
</comment>
<feature type="binding site" description="covalent" evidence="15">
    <location>
        <position position="85"/>
    </location>
    <ligand>
        <name>heme c</name>
        <dbReference type="ChEBI" id="CHEBI:61717"/>
        <label>1</label>
    </ligand>
</feature>
<evidence type="ECO:0000256" key="1">
    <source>
        <dbReference type="ARBA" id="ARBA00002599"/>
    </source>
</evidence>
<dbReference type="GO" id="GO:0009061">
    <property type="term" value="P:anaerobic respiration"/>
    <property type="evidence" value="ECO:0007669"/>
    <property type="project" value="InterPro"/>
</dbReference>
<keyword evidence="8 16" id="KW-0479">Metal-binding</keyword>
<evidence type="ECO:0000256" key="7">
    <source>
        <dbReference type="ARBA" id="ARBA00022617"/>
    </source>
</evidence>
<dbReference type="InterPro" id="IPR036280">
    <property type="entry name" value="Multihaem_cyt_sf"/>
</dbReference>
<accession>A0A0W7WF40</accession>
<reference evidence="18 19" key="1">
    <citation type="submission" date="2015-12" db="EMBL/GenBank/DDBJ databases">
        <authorList>
            <person name="Shamseldin A."/>
            <person name="Moawad H."/>
            <person name="Abd El-Rahim W.M."/>
            <person name="Sadowsky M.J."/>
        </authorList>
    </citation>
    <scope>NUCLEOTIDE SEQUENCE [LARGE SCALE GENOMIC DNA]</scope>
    <source>
        <strain evidence="18 19">SJ5A-1</strain>
    </source>
</reference>
<dbReference type="PANTHER" id="PTHR38604">
    <property type="entry name" value="PERIPLASMIC NITRATE REDUCTASE, ELECTRON TRANSFER SUBUNIT"/>
    <property type="match status" value="1"/>
</dbReference>
<keyword evidence="6 14" id="KW-0813">Transport</keyword>
<evidence type="ECO:0000313" key="18">
    <source>
        <dbReference type="EMBL" id="KUF09197.1"/>
    </source>
</evidence>